<dbReference type="EMBL" id="JADEXP010000224">
    <property type="protein sequence ID" value="MBE9069014.1"/>
    <property type="molecule type" value="Genomic_DNA"/>
</dbReference>
<feature type="signal peptide" evidence="1">
    <location>
        <begin position="1"/>
        <end position="29"/>
    </location>
</feature>
<dbReference type="RefSeq" id="WP_193994933.1">
    <property type="nucleotide sequence ID" value="NZ_JADEXP010000224.1"/>
</dbReference>
<proteinExistence type="predicted"/>
<accession>A0A928ZX24</accession>
<evidence type="ECO:0000313" key="2">
    <source>
        <dbReference type="EMBL" id="MBE9069014.1"/>
    </source>
</evidence>
<keyword evidence="1" id="KW-0732">Signal</keyword>
<dbReference type="AlphaFoldDB" id="A0A928ZX24"/>
<organism evidence="2 3">
    <name type="scientific">Leptolyngbya cf. ectocarpi LEGE 11479</name>
    <dbReference type="NCBI Taxonomy" id="1828722"/>
    <lineage>
        <taxon>Bacteria</taxon>
        <taxon>Bacillati</taxon>
        <taxon>Cyanobacteriota</taxon>
        <taxon>Cyanophyceae</taxon>
        <taxon>Leptolyngbyales</taxon>
        <taxon>Leptolyngbyaceae</taxon>
        <taxon>Leptolyngbya group</taxon>
        <taxon>Leptolyngbya</taxon>
    </lineage>
</organism>
<evidence type="ECO:0000313" key="3">
    <source>
        <dbReference type="Proteomes" id="UP000615026"/>
    </source>
</evidence>
<comment type="caution">
    <text evidence="2">The sequence shown here is derived from an EMBL/GenBank/DDBJ whole genome shotgun (WGS) entry which is preliminary data.</text>
</comment>
<evidence type="ECO:0000256" key="1">
    <source>
        <dbReference type="SAM" id="SignalP"/>
    </source>
</evidence>
<reference evidence="2" key="1">
    <citation type="submission" date="2020-10" db="EMBL/GenBank/DDBJ databases">
        <authorList>
            <person name="Castelo-Branco R."/>
            <person name="Eusebio N."/>
            <person name="Adriana R."/>
            <person name="Vieira A."/>
            <person name="Brugerolle De Fraissinette N."/>
            <person name="Rezende De Castro R."/>
            <person name="Schneider M.P."/>
            <person name="Vasconcelos V."/>
            <person name="Leao P.N."/>
        </authorList>
    </citation>
    <scope>NUCLEOTIDE SEQUENCE</scope>
    <source>
        <strain evidence="2">LEGE 11479</strain>
    </source>
</reference>
<name>A0A928ZX24_LEPEC</name>
<gene>
    <name evidence="2" type="ORF">IQ260_20425</name>
</gene>
<protein>
    <submittedName>
        <fullName evidence="2">Uncharacterized protein</fullName>
    </submittedName>
</protein>
<sequence>MSQQRNLLTVLGCSSSLALVLAVTPSALANPVETQSANDAHSLPTLTQADDNPIMDALSCKCARCVMGQQANL</sequence>
<feature type="chain" id="PRO_5038036406" evidence="1">
    <location>
        <begin position="30"/>
        <end position="73"/>
    </location>
</feature>
<keyword evidence="3" id="KW-1185">Reference proteome</keyword>
<dbReference type="Proteomes" id="UP000615026">
    <property type="component" value="Unassembled WGS sequence"/>
</dbReference>